<accession>A0A225SS71</accession>
<keyword evidence="1" id="KW-0175">Coiled coil</keyword>
<feature type="transmembrane region" description="Helical" evidence="2">
    <location>
        <begin position="97"/>
        <end position="117"/>
    </location>
</feature>
<dbReference type="Proteomes" id="UP000214747">
    <property type="component" value="Unassembled WGS sequence"/>
</dbReference>
<organism evidence="3 4">
    <name type="scientific">Herbaspirillum aquaticum</name>
    <dbReference type="NCBI Taxonomy" id="568783"/>
    <lineage>
        <taxon>Bacteria</taxon>
        <taxon>Pseudomonadati</taxon>
        <taxon>Pseudomonadota</taxon>
        <taxon>Betaproteobacteria</taxon>
        <taxon>Burkholderiales</taxon>
        <taxon>Oxalobacteraceae</taxon>
        <taxon>Herbaspirillum</taxon>
    </lineage>
</organism>
<keyword evidence="2" id="KW-0812">Transmembrane</keyword>
<feature type="transmembrane region" description="Helical" evidence="2">
    <location>
        <begin position="62"/>
        <end position="82"/>
    </location>
</feature>
<gene>
    <name evidence="3" type="ORF">CEJ45_15085</name>
</gene>
<dbReference type="EMBL" id="NJGV01000013">
    <property type="protein sequence ID" value="OWY33949.1"/>
    <property type="molecule type" value="Genomic_DNA"/>
</dbReference>
<keyword evidence="2" id="KW-0472">Membrane</keyword>
<dbReference type="RefSeq" id="WP_088755892.1">
    <property type="nucleotide sequence ID" value="NZ_NJGV01000013.1"/>
</dbReference>
<evidence type="ECO:0000256" key="1">
    <source>
        <dbReference type="SAM" id="Coils"/>
    </source>
</evidence>
<proteinExistence type="predicted"/>
<name>A0A225SS71_9BURK</name>
<dbReference type="AlphaFoldDB" id="A0A225SS71"/>
<evidence type="ECO:0000313" key="4">
    <source>
        <dbReference type="Proteomes" id="UP000214747"/>
    </source>
</evidence>
<protein>
    <submittedName>
        <fullName evidence="3">Uncharacterized protein</fullName>
    </submittedName>
</protein>
<reference evidence="3 4" key="1">
    <citation type="journal article" date="2010" name="Int. J. Syst. Evol. Microbiol.">
        <title>Reclassification of Herbaspirillum putei as a later heterotypic synonym of Herbaspirillum huttiense, with the description of H. huttiense subsp. huttiense subsp. nov. and H. huttiense subsp. putei subsp. nov., comb. nov., and description of Herbaspirillum aquaticum sp. nov.</title>
        <authorList>
            <person name="Dobritsa A.P."/>
            <person name="Reddy M.C."/>
            <person name="Samadpour M."/>
        </authorList>
    </citation>
    <scope>NUCLEOTIDE SEQUENCE [LARGE SCALE GENOMIC DNA]</scope>
    <source>
        <strain evidence="3 4">IEH 4430</strain>
    </source>
</reference>
<keyword evidence="2" id="KW-1133">Transmembrane helix</keyword>
<sequence length="124" mass="14392">MTSFEREQRIREEERIRLDEQMKVAKRQQEKENKAIRDAQKKAVIGAYITEYGFKAAWIKVVTPYILLSILAGIFCGFLRWLNMEKESIWLKIFEPILWGIGAAVIGALVSMVAAWLECIEARE</sequence>
<evidence type="ECO:0000313" key="3">
    <source>
        <dbReference type="EMBL" id="OWY33949.1"/>
    </source>
</evidence>
<evidence type="ECO:0000256" key="2">
    <source>
        <dbReference type="SAM" id="Phobius"/>
    </source>
</evidence>
<keyword evidence="4" id="KW-1185">Reference proteome</keyword>
<comment type="caution">
    <text evidence="3">The sequence shown here is derived from an EMBL/GenBank/DDBJ whole genome shotgun (WGS) entry which is preliminary data.</text>
</comment>
<feature type="coiled-coil region" evidence="1">
    <location>
        <begin position="11"/>
        <end position="42"/>
    </location>
</feature>